<dbReference type="GO" id="GO:0006281">
    <property type="term" value="P:DNA repair"/>
    <property type="evidence" value="ECO:0007669"/>
    <property type="project" value="UniProtKB-KW"/>
</dbReference>
<evidence type="ECO:0000259" key="8">
    <source>
        <dbReference type="Pfam" id="PF12705"/>
    </source>
</evidence>
<evidence type="ECO:0000256" key="1">
    <source>
        <dbReference type="ARBA" id="ARBA00022741"/>
    </source>
</evidence>
<evidence type="ECO:0000313" key="9">
    <source>
        <dbReference type="EMBL" id="SHH30233.1"/>
    </source>
</evidence>
<evidence type="ECO:0000313" key="10">
    <source>
        <dbReference type="Proteomes" id="UP000243255"/>
    </source>
</evidence>
<keyword evidence="1" id="KW-0547">Nucleotide-binding</keyword>
<feature type="domain" description="PD-(D/E)XK endonuclease-like" evidence="8">
    <location>
        <begin position="10"/>
        <end position="81"/>
    </location>
</feature>
<sequence>MNKKLKNFTYSQNSLNTYKVCPTKFKYKYIDNISLNIGEVENRDYYESLKLGRDFHLVCERYFRKIPTGLSSGNEKFERWIKKIKKVVPIKDENIYLPEYEVRLRLGENNIQAKYDLVVIGKNTISIWDWKTEAKKIEHRNLENRMQTIVYMFLAKEVIPKLLDVEVDYKNIKMNYYQPEFYVDPITINYSEEKHNINKNKILSLMDIVQRTVFEEEDYKDICENKIDLIKNKDNCKFCEFNKLCNGQEVDYKNLEDEVYGT</sequence>
<dbReference type="Pfam" id="PF12705">
    <property type="entry name" value="PDDEXK_1"/>
    <property type="match status" value="2"/>
</dbReference>
<dbReference type="Gene3D" id="3.90.320.10">
    <property type="match status" value="1"/>
</dbReference>
<keyword evidence="2" id="KW-0227">DNA damage</keyword>
<name>A0A1M5RWQ2_9FIRM</name>
<dbReference type="OrthoDB" id="306181at2"/>
<dbReference type="InterPro" id="IPR011604">
    <property type="entry name" value="PDDEXK-like_dom_sf"/>
</dbReference>
<dbReference type="GO" id="GO:0016787">
    <property type="term" value="F:hydrolase activity"/>
    <property type="evidence" value="ECO:0007669"/>
    <property type="project" value="UniProtKB-KW"/>
</dbReference>
<keyword evidence="6" id="KW-0238">DNA-binding</keyword>
<gene>
    <name evidence="9" type="ORF">SAMN04488530_1348</name>
</gene>
<keyword evidence="5" id="KW-0067">ATP-binding</keyword>
<proteinExistence type="predicted"/>
<dbReference type="GO" id="GO:0004386">
    <property type="term" value="F:helicase activity"/>
    <property type="evidence" value="ECO:0007669"/>
    <property type="project" value="UniProtKB-KW"/>
</dbReference>
<evidence type="ECO:0000256" key="2">
    <source>
        <dbReference type="ARBA" id="ARBA00022763"/>
    </source>
</evidence>
<protein>
    <submittedName>
        <fullName evidence="9">PD-(D/E)XK nuclease superfamily protein</fullName>
    </submittedName>
</protein>
<dbReference type="STRING" id="1121321.SAMN04488530_1348"/>
<reference evidence="10" key="1">
    <citation type="submission" date="2016-11" db="EMBL/GenBank/DDBJ databases">
        <authorList>
            <person name="Varghese N."/>
            <person name="Submissions S."/>
        </authorList>
    </citation>
    <scope>NUCLEOTIDE SEQUENCE [LARGE SCALE GENOMIC DNA]</scope>
    <source>
        <strain evidence="10">DSM 2635</strain>
    </source>
</reference>
<dbReference type="GO" id="GO:0005524">
    <property type="term" value="F:ATP binding"/>
    <property type="evidence" value="ECO:0007669"/>
    <property type="project" value="UniProtKB-KW"/>
</dbReference>
<keyword evidence="10" id="KW-1185">Reference proteome</keyword>
<accession>A0A1M5RWQ2</accession>
<dbReference type="GO" id="GO:0003677">
    <property type="term" value="F:DNA binding"/>
    <property type="evidence" value="ECO:0007669"/>
    <property type="project" value="UniProtKB-KW"/>
</dbReference>
<evidence type="ECO:0000256" key="5">
    <source>
        <dbReference type="ARBA" id="ARBA00022840"/>
    </source>
</evidence>
<feature type="domain" description="PD-(D/E)XK endonuclease-like" evidence="8">
    <location>
        <begin position="83"/>
        <end position="246"/>
    </location>
</feature>
<evidence type="ECO:0000256" key="3">
    <source>
        <dbReference type="ARBA" id="ARBA00022801"/>
    </source>
</evidence>
<keyword evidence="3" id="KW-0378">Hydrolase</keyword>
<dbReference type="AlphaFoldDB" id="A0A1M5RWQ2"/>
<evidence type="ECO:0000256" key="4">
    <source>
        <dbReference type="ARBA" id="ARBA00022806"/>
    </source>
</evidence>
<keyword evidence="7" id="KW-0234">DNA repair</keyword>
<keyword evidence="4" id="KW-0347">Helicase</keyword>
<organism evidence="9 10">
    <name type="scientific">Asaccharospora irregularis DSM 2635</name>
    <dbReference type="NCBI Taxonomy" id="1121321"/>
    <lineage>
        <taxon>Bacteria</taxon>
        <taxon>Bacillati</taxon>
        <taxon>Bacillota</taxon>
        <taxon>Clostridia</taxon>
        <taxon>Peptostreptococcales</taxon>
        <taxon>Peptostreptococcaceae</taxon>
        <taxon>Asaccharospora</taxon>
    </lineage>
</organism>
<evidence type="ECO:0000256" key="7">
    <source>
        <dbReference type="ARBA" id="ARBA00023204"/>
    </source>
</evidence>
<dbReference type="RefSeq" id="WP_073127150.1">
    <property type="nucleotide sequence ID" value="NZ_BAABCH010000083.1"/>
</dbReference>
<evidence type="ECO:0000256" key="6">
    <source>
        <dbReference type="ARBA" id="ARBA00023125"/>
    </source>
</evidence>
<dbReference type="InterPro" id="IPR038726">
    <property type="entry name" value="PDDEXK_AddAB-type"/>
</dbReference>
<dbReference type="Proteomes" id="UP000243255">
    <property type="component" value="Unassembled WGS sequence"/>
</dbReference>
<dbReference type="EMBL" id="FQWX01000034">
    <property type="protein sequence ID" value="SHH30233.1"/>
    <property type="molecule type" value="Genomic_DNA"/>
</dbReference>